<reference evidence="1 2" key="1">
    <citation type="submission" date="2018-06" db="EMBL/GenBank/DDBJ databases">
        <title>Fusarium incarnatum-equiseti species complex species 28.</title>
        <authorList>
            <person name="Gardiner D.M."/>
        </authorList>
    </citation>
    <scope>NUCLEOTIDE SEQUENCE [LARGE SCALE GENOMIC DNA]</scope>
    <source>
        <strain evidence="1 2">FIESC_28</strain>
    </source>
</reference>
<dbReference type="GeneID" id="41999730"/>
<evidence type="ECO:0000313" key="1">
    <source>
        <dbReference type="EMBL" id="RBR08267.1"/>
    </source>
</evidence>
<keyword evidence="2" id="KW-1185">Reference proteome</keyword>
<protein>
    <submittedName>
        <fullName evidence="1">Uncharacterized protein</fullName>
    </submittedName>
</protein>
<dbReference type="AlphaFoldDB" id="A0A366QTT6"/>
<dbReference type="RefSeq" id="XP_031011520.1">
    <property type="nucleotide sequence ID" value="XM_031164434.1"/>
</dbReference>
<dbReference type="EMBL" id="QKXC01000290">
    <property type="protein sequence ID" value="RBR08267.1"/>
    <property type="molecule type" value="Genomic_DNA"/>
</dbReference>
<organism evidence="1 2">
    <name type="scientific">Fusarium coffeatum</name>
    <dbReference type="NCBI Taxonomy" id="231269"/>
    <lineage>
        <taxon>Eukaryota</taxon>
        <taxon>Fungi</taxon>
        <taxon>Dikarya</taxon>
        <taxon>Ascomycota</taxon>
        <taxon>Pezizomycotina</taxon>
        <taxon>Sordariomycetes</taxon>
        <taxon>Hypocreomycetidae</taxon>
        <taxon>Hypocreales</taxon>
        <taxon>Nectriaceae</taxon>
        <taxon>Fusarium</taxon>
        <taxon>Fusarium incarnatum-equiseti species complex</taxon>
    </lineage>
</organism>
<name>A0A366QTT6_9HYPO</name>
<proteinExistence type="predicted"/>
<sequence length="189" mass="22249">MAQAAAENGAPQWYCRILKLRGSTFSTSEDYDKDLLELRDEDLDDEYPDCKCDEQDIDCYCDELWEPDESKSRNRKYTGPDAAHLYEVKADRSLRKHDVRDVRLKKESEKQERLKLDRDKENKVLEVLKELTESGGDNDQPAGFDLLMNRHFDLYCSDFTELWWDDYFPTAYIEFYDLSKETTLGVPIS</sequence>
<comment type="caution">
    <text evidence="1">The sequence shown here is derived from an EMBL/GenBank/DDBJ whole genome shotgun (WGS) entry which is preliminary data.</text>
</comment>
<accession>A0A366QTT6</accession>
<dbReference type="Proteomes" id="UP000253153">
    <property type="component" value="Unassembled WGS sequence"/>
</dbReference>
<gene>
    <name evidence="1" type="ORF">FIESC28_10301</name>
</gene>
<evidence type="ECO:0000313" key="2">
    <source>
        <dbReference type="Proteomes" id="UP000253153"/>
    </source>
</evidence>
<dbReference type="OrthoDB" id="4508730at2759"/>